<evidence type="ECO:0000313" key="4">
    <source>
        <dbReference type="EMBL" id="PGG96768.1"/>
    </source>
</evidence>
<dbReference type="OrthoDB" id="1668230at2759"/>
<dbReference type="InterPro" id="IPR011009">
    <property type="entry name" value="Kinase-like_dom_sf"/>
</dbReference>
<dbReference type="STRING" id="1447875.A0A2B7WJQ0"/>
<evidence type="ECO:0000259" key="3">
    <source>
        <dbReference type="PROSITE" id="PS50011"/>
    </source>
</evidence>
<dbReference type="PANTHER" id="PTHR24346">
    <property type="entry name" value="MAP/MICROTUBULE AFFINITY-REGULATING KINASE"/>
    <property type="match status" value="1"/>
</dbReference>
<dbReference type="GO" id="GO:0005737">
    <property type="term" value="C:cytoplasm"/>
    <property type="evidence" value="ECO:0007669"/>
    <property type="project" value="TreeGrafter"/>
</dbReference>
<keyword evidence="4" id="KW-0723">Serine/threonine-protein kinase</keyword>
<keyword evidence="5" id="KW-1185">Reference proteome</keyword>
<feature type="domain" description="Protein kinase" evidence="3">
    <location>
        <begin position="1"/>
        <end position="262"/>
    </location>
</feature>
<dbReference type="GO" id="GO:0005524">
    <property type="term" value="F:ATP binding"/>
    <property type="evidence" value="ECO:0007669"/>
    <property type="project" value="UniProtKB-KW"/>
</dbReference>
<dbReference type="SMART" id="SM00220">
    <property type="entry name" value="S_TKc"/>
    <property type="match status" value="1"/>
</dbReference>
<keyword evidence="2" id="KW-0067">ATP-binding</keyword>
<dbReference type="AlphaFoldDB" id="A0A2B7WJQ0"/>
<name>A0A2B7WJQ0_9EURO</name>
<organism evidence="4 5">
    <name type="scientific">Helicocarpus griseus UAMH5409</name>
    <dbReference type="NCBI Taxonomy" id="1447875"/>
    <lineage>
        <taxon>Eukaryota</taxon>
        <taxon>Fungi</taxon>
        <taxon>Dikarya</taxon>
        <taxon>Ascomycota</taxon>
        <taxon>Pezizomycotina</taxon>
        <taxon>Eurotiomycetes</taxon>
        <taxon>Eurotiomycetidae</taxon>
        <taxon>Onygenales</taxon>
        <taxon>Ajellomycetaceae</taxon>
        <taxon>Helicocarpus</taxon>
    </lineage>
</organism>
<protein>
    <submittedName>
        <fullName evidence="4">Serine/threonine protein kinase</fullName>
    </submittedName>
</protein>
<dbReference type="EMBL" id="PDNB01000268">
    <property type="protein sequence ID" value="PGG96768.1"/>
    <property type="molecule type" value="Genomic_DNA"/>
</dbReference>
<reference evidence="4 5" key="1">
    <citation type="submission" date="2017-10" db="EMBL/GenBank/DDBJ databases">
        <title>Comparative genomics in systemic dimorphic fungi from Ajellomycetaceae.</title>
        <authorList>
            <person name="Munoz J.F."/>
            <person name="Mcewen J.G."/>
            <person name="Clay O.K."/>
            <person name="Cuomo C.A."/>
        </authorList>
    </citation>
    <scope>NUCLEOTIDE SEQUENCE [LARGE SCALE GENOMIC DNA]</scope>
    <source>
        <strain evidence="4 5">UAMH5409</strain>
    </source>
</reference>
<dbReference type="InterPro" id="IPR000719">
    <property type="entry name" value="Prot_kinase_dom"/>
</dbReference>
<proteinExistence type="predicted"/>
<dbReference type="SUPFAM" id="SSF56112">
    <property type="entry name" value="Protein kinase-like (PK-like)"/>
    <property type="match status" value="1"/>
</dbReference>
<keyword evidence="4" id="KW-0418">Kinase</keyword>
<evidence type="ECO:0000256" key="2">
    <source>
        <dbReference type="ARBA" id="ARBA00022840"/>
    </source>
</evidence>
<dbReference type="PROSITE" id="PS50011">
    <property type="entry name" value="PROTEIN_KINASE_DOM"/>
    <property type="match status" value="1"/>
</dbReference>
<dbReference type="Gene3D" id="1.10.510.10">
    <property type="entry name" value="Transferase(Phosphotransferase) domain 1"/>
    <property type="match status" value="1"/>
</dbReference>
<dbReference type="GO" id="GO:0035556">
    <property type="term" value="P:intracellular signal transduction"/>
    <property type="evidence" value="ECO:0007669"/>
    <property type="project" value="TreeGrafter"/>
</dbReference>
<evidence type="ECO:0000256" key="1">
    <source>
        <dbReference type="ARBA" id="ARBA00022741"/>
    </source>
</evidence>
<sequence length="262" mass="30689">MNTAEKHNWVAGDSYSNIHRVNRNTVVKIARPRLKEKGPEHPFFRENLFFKRMNECKDRCPSIIECFLTFSDHIFLSYCPNQTVGHRLHPPQEREPGVNGFHGRLGSALEYIEKMGYCHNDLHEFNCLLDEDLNLKLTDFGRATTIGQFLEDTMPPRARMIVAGTLKNTYGLCSARTEQFALKSLLYFMVYGHQPYEDTERELGRSEYDRRFGEMEFPKVDRHEVFDGLISACWHNVYGSRSLRFQAQNERYRGPNPRIQEN</sequence>
<gene>
    <name evidence="4" type="ORF">AJ79_09451</name>
</gene>
<keyword evidence="4" id="KW-0808">Transferase</keyword>
<evidence type="ECO:0000313" key="5">
    <source>
        <dbReference type="Proteomes" id="UP000223968"/>
    </source>
</evidence>
<keyword evidence="1" id="KW-0547">Nucleotide-binding</keyword>
<dbReference type="Proteomes" id="UP000223968">
    <property type="component" value="Unassembled WGS sequence"/>
</dbReference>
<comment type="caution">
    <text evidence="4">The sequence shown here is derived from an EMBL/GenBank/DDBJ whole genome shotgun (WGS) entry which is preliminary data.</text>
</comment>
<dbReference type="PANTHER" id="PTHR24346:SF30">
    <property type="entry name" value="MATERNAL EMBRYONIC LEUCINE ZIPPER KINASE"/>
    <property type="match status" value="1"/>
</dbReference>
<accession>A0A2B7WJQ0</accession>
<dbReference type="GO" id="GO:0004674">
    <property type="term" value="F:protein serine/threonine kinase activity"/>
    <property type="evidence" value="ECO:0007669"/>
    <property type="project" value="UniProtKB-KW"/>
</dbReference>
<dbReference type="Pfam" id="PF00069">
    <property type="entry name" value="Pkinase"/>
    <property type="match status" value="1"/>
</dbReference>